<feature type="region of interest" description="Disordered" evidence="1">
    <location>
        <begin position="199"/>
        <end position="228"/>
    </location>
</feature>
<dbReference type="AlphaFoldDB" id="A0AAD6YZ87"/>
<protein>
    <submittedName>
        <fullName evidence="3">Uncharacterized protein</fullName>
    </submittedName>
</protein>
<accession>A0AAD6YZ87</accession>
<comment type="caution">
    <text evidence="3">The sequence shown here is derived from an EMBL/GenBank/DDBJ whole genome shotgun (WGS) entry which is preliminary data.</text>
</comment>
<keyword evidence="4" id="KW-1185">Reference proteome</keyword>
<dbReference type="Proteomes" id="UP001218218">
    <property type="component" value="Unassembled WGS sequence"/>
</dbReference>
<evidence type="ECO:0000313" key="3">
    <source>
        <dbReference type="EMBL" id="KAJ7301573.1"/>
    </source>
</evidence>
<reference evidence="3" key="1">
    <citation type="submission" date="2023-03" db="EMBL/GenBank/DDBJ databases">
        <title>Massive genome expansion in bonnet fungi (Mycena s.s.) driven by repeated elements and novel gene families across ecological guilds.</title>
        <authorList>
            <consortium name="Lawrence Berkeley National Laboratory"/>
            <person name="Harder C.B."/>
            <person name="Miyauchi S."/>
            <person name="Viragh M."/>
            <person name="Kuo A."/>
            <person name="Thoen E."/>
            <person name="Andreopoulos B."/>
            <person name="Lu D."/>
            <person name="Skrede I."/>
            <person name="Drula E."/>
            <person name="Henrissat B."/>
            <person name="Morin E."/>
            <person name="Kohler A."/>
            <person name="Barry K."/>
            <person name="LaButti K."/>
            <person name="Morin E."/>
            <person name="Salamov A."/>
            <person name="Lipzen A."/>
            <person name="Mereny Z."/>
            <person name="Hegedus B."/>
            <person name="Baldrian P."/>
            <person name="Stursova M."/>
            <person name="Weitz H."/>
            <person name="Taylor A."/>
            <person name="Grigoriev I.V."/>
            <person name="Nagy L.G."/>
            <person name="Martin F."/>
            <person name="Kauserud H."/>
        </authorList>
    </citation>
    <scope>NUCLEOTIDE SEQUENCE</scope>
    <source>
        <strain evidence="3">CBHHK002</strain>
    </source>
</reference>
<keyword evidence="2" id="KW-0732">Signal</keyword>
<feature type="chain" id="PRO_5041958534" evidence="2">
    <location>
        <begin position="23"/>
        <end position="228"/>
    </location>
</feature>
<evidence type="ECO:0000256" key="1">
    <source>
        <dbReference type="SAM" id="MobiDB-lite"/>
    </source>
</evidence>
<dbReference type="EMBL" id="JARIHO010000132">
    <property type="protein sequence ID" value="KAJ7301573.1"/>
    <property type="molecule type" value="Genomic_DNA"/>
</dbReference>
<sequence>MNLCGYILWVASSSVELLSALAAKPLPLPDSRNGSLYSPPQPTAVTGPIVVASFLHTLRMIKRRFHGVRPCLVMHHDFPVILKETISEFGRCARLVIATLGFPNTLWASRISVMFSIIRIVPHDNRSKLRKITTGFAALFALLLDGPPCSKDPSLRVGQILATTALLFADVGVLATSVYRFFHKSADLDAMPTYNHSIDGAGEDPSDNSVAMNSTESSDQKKSSRSSA</sequence>
<proteinExistence type="predicted"/>
<gene>
    <name evidence="3" type="ORF">DFH08DRAFT_978656</name>
</gene>
<evidence type="ECO:0000313" key="4">
    <source>
        <dbReference type="Proteomes" id="UP001218218"/>
    </source>
</evidence>
<organism evidence="3 4">
    <name type="scientific">Mycena albidolilacea</name>
    <dbReference type="NCBI Taxonomy" id="1033008"/>
    <lineage>
        <taxon>Eukaryota</taxon>
        <taxon>Fungi</taxon>
        <taxon>Dikarya</taxon>
        <taxon>Basidiomycota</taxon>
        <taxon>Agaricomycotina</taxon>
        <taxon>Agaricomycetes</taxon>
        <taxon>Agaricomycetidae</taxon>
        <taxon>Agaricales</taxon>
        <taxon>Marasmiineae</taxon>
        <taxon>Mycenaceae</taxon>
        <taxon>Mycena</taxon>
    </lineage>
</organism>
<feature type="signal peptide" evidence="2">
    <location>
        <begin position="1"/>
        <end position="22"/>
    </location>
</feature>
<name>A0AAD6YZ87_9AGAR</name>
<evidence type="ECO:0000256" key="2">
    <source>
        <dbReference type="SAM" id="SignalP"/>
    </source>
</evidence>